<keyword evidence="10" id="KW-1015">Disulfide bond</keyword>
<evidence type="ECO:0000256" key="9">
    <source>
        <dbReference type="ARBA" id="ARBA00023049"/>
    </source>
</evidence>
<keyword evidence="6 12" id="KW-0732">Signal</keyword>
<dbReference type="FunFam" id="3.40.630.10:FF:000084">
    <property type="entry name" value="Carboxypeptidase B2"/>
    <property type="match status" value="1"/>
</dbReference>
<feature type="chain" id="PRO_5036673974" description="Peptidase M14 domain-containing protein" evidence="12">
    <location>
        <begin position="22"/>
        <end position="437"/>
    </location>
</feature>
<dbReference type="SMART" id="SM00631">
    <property type="entry name" value="Zn_pept"/>
    <property type="match status" value="1"/>
</dbReference>
<evidence type="ECO:0000313" key="15">
    <source>
        <dbReference type="Proteomes" id="UP000814243"/>
    </source>
</evidence>
<accession>A0A922ML20</accession>
<protein>
    <recommendedName>
        <fullName evidence="13">Peptidase M14 domain-containing protein</fullName>
    </recommendedName>
</protein>
<keyword evidence="4" id="KW-0645">Protease</keyword>
<keyword evidence="8" id="KW-0862">Zinc</keyword>
<feature type="signal peptide" evidence="12">
    <location>
        <begin position="1"/>
        <end position="21"/>
    </location>
</feature>
<dbReference type="InterPro" id="IPR003146">
    <property type="entry name" value="M14A_act_pep"/>
</dbReference>
<dbReference type="PANTHER" id="PTHR11705">
    <property type="entry name" value="PROTEASE FAMILY M14 CARBOXYPEPTIDASE A,B"/>
    <property type="match status" value="1"/>
</dbReference>
<dbReference type="GO" id="GO:0006508">
    <property type="term" value="P:proteolysis"/>
    <property type="evidence" value="ECO:0007669"/>
    <property type="project" value="UniProtKB-KW"/>
</dbReference>
<name>A0A922ML20_SPOEX</name>
<reference evidence="14" key="1">
    <citation type="journal article" date="2021" name="G3 (Bethesda)">
        <title>Genome and transcriptome analysis of the beet armyworm Spodoptera exigua reveals targets for pest control. .</title>
        <authorList>
            <person name="Simon S."/>
            <person name="Breeschoten T."/>
            <person name="Jansen H.J."/>
            <person name="Dirks R.P."/>
            <person name="Schranz M.E."/>
            <person name="Ros V.I.D."/>
        </authorList>
    </citation>
    <scope>NUCLEOTIDE SEQUENCE</scope>
    <source>
        <strain evidence="14">TB_SE_WUR_2020</strain>
    </source>
</reference>
<feature type="domain" description="Peptidase M14" evidence="13">
    <location>
        <begin position="124"/>
        <end position="421"/>
    </location>
</feature>
<dbReference type="Gene3D" id="3.40.630.10">
    <property type="entry name" value="Zn peptidases"/>
    <property type="match status" value="1"/>
</dbReference>
<dbReference type="PRINTS" id="PR00765">
    <property type="entry name" value="CRBOXYPTASEA"/>
</dbReference>
<dbReference type="PANTHER" id="PTHR11705:SF140">
    <property type="entry name" value="FI02848P-RELATED"/>
    <property type="match status" value="1"/>
</dbReference>
<keyword evidence="3" id="KW-0121">Carboxypeptidase</keyword>
<comment type="caution">
    <text evidence="14">The sequence shown here is derived from an EMBL/GenBank/DDBJ whole genome shotgun (WGS) entry which is preliminary data.</text>
</comment>
<dbReference type="InterPro" id="IPR036990">
    <property type="entry name" value="M14A-like_propep"/>
</dbReference>
<dbReference type="GO" id="GO:0004181">
    <property type="term" value="F:metallocarboxypeptidase activity"/>
    <property type="evidence" value="ECO:0007669"/>
    <property type="project" value="InterPro"/>
</dbReference>
<evidence type="ECO:0000256" key="10">
    <source>
        <dbReference type="ARBA" id="ARBA00023157"/>
    </source>
</evidence>
<evidence type="ECO:0000256" key="12">
    <source>
        <dbReference type="SAM" id="SignalP"/>
    </source>
</evidence>
<keyword evidence="9" id="KW-0482">Metalloprotease</keyword>
<dbReference type="GO" id="GO:0005615">
    <property type="term" value="C:extracellular space"/>
    <property type="evidence" value="ECO:0007669"/>
    <property type="project" value="TreeGrafter"/>
</dbReference>
<dbReference type="AlphaFoldDB" id="A0A922ML20"/>
<evidence type="ECO:0000256" key="11">
    <source>
        <dbReference type="PROSITE-ProRule" id="PRU01379"/>
    </source>
</evidence>
<evidence type="ECO:0000313" key="14">
    <source>
        <dbReference type="EMBL" id="KAH9638789.1"/>
    </source>
</evidence>
<sequence>MQGKLLVCVCAAAAVVCVARASRHDAYSRATVFGVQLRNSSDLELLHNLELELHLDMWQYGMPRQRDAMVMVPPHARDHFLTSLDTEGVGHYVHIEDVAQALEKHDADISSWRSSRAPRMIFQDYQRYAEIDAYMETVQARYPNLVTVVNAGKSFEGRDIKYLKISTTNFADRSKPVYFMEAMIHAREWVTTPVALYSVYRLVENLRPQDRDLLHDIDWIILPVVNPDGYEYSHTTDRLWRKTRSIDESVSTTCVGVDGNRNFDVRHGQGTPADPCQITYAGSRPFSEPETGYVRDILAEHKDRVQIFMDIHSHGNYVLFAYGDTTLPPNALQIFLVGAAMGAAMDAMKLPQAGFYRVGNSASVLYPTSGSAQDYGQVAGAATSYTLELPGYGYGFLVPPHYMDHVNEETWQGIAVTARYSRALYRQRYNAASNTQP</sequence>
<evidence type="ECO:0000256" key="4">
    <source>
        <dbReference type="ARBA" id="ARBA00022670"/>
    </source>
</evidence>
<dbReference type="Gene3D" id="3.30.70.340">
    <property type="entry name" value="Metallocarboxypeptidase-like"/>
    <property type="match status" value="1"/>
</dbReference>
<proteinExistence type="inferred from homology"/>
<dbReference type="PROSITE" id="PS52035">
    <property type="entry name" value="PEPTIDASE_M14"/>
    <property type="match status" value="1"/>
</dbReference>
<dbReference type="InterPro" id="IPR000834">
    <property type="entry name" value="Peptidase_M14"/>
</dbReference>
<organism evidence="14 15">
    <name type="scientific">Spodoptera exigua</name>
    <name type="common">Beet armyworm</name>
    <name type="synonym">Noctua fulgens</name>
    <dbReference type="NCBI Taxonomy" id="7107"/>
    <lineage>
        <taxon>Eukaryota</taxon>
        <taxon>Metazoa</taxon>
        <taxon>Ecdysozoa</taxon>
        <taxon>Arthropoda</taxon>
        <taxon>Hexapoda</taxon>
        <taxon>Insecta</taxon>
        <taxon>Pterygota</taxon>
        <taxon>Neoptera</taxon>
        <taxon>Endopterygota</taxon>
        <taxon>Lepidoptera</taxon>
        <taxon>Glossata</taxon>
        <taxon>Ditrysia</taxon>
        <taxon>Noctuoidea</taxon>
        <taxon>Noctuidae</taxon>
        <taxon>Amphipyrinae</taxon>
        <taxon>Spodoptera</taxon>
    </lineage>
</organism>
<evidence type="ECO:0000256" key="3">
    <source>
        <dbReference type="ARBA" id="ARBA00022645"/>
    </source>
</evidence>
<evidence type="ECO:0000256" key="2">
    <source>
        <dbReference type="ARBA" id="ARBA00005988"/>
    </source>
</evidence>
<dbReference type="EMBL" id="JACEFF010000372">
    <property type="protein sequence ID" value="KAH9638789.1"/>
    <property type="molecule type" value="Genomic_DNA"/>
</dbReference>
<dbReference type="SUPFAM" id="SSF54897">
    <property type="entry name" value="Protease propeptides/inhibitors"/>
    <property type="match status" value="1"/>
</dbReference>
<evidence type="ECO:0000256" key="1">
    <source>
        <dbReference type="ARBA" id="ARBA00001947"/>
    </source>
</evidence>
<dbReference type="GO" id="GO:0008270">
    <property type="term" value="F:zinc ion binding"/>
    <property type="evidence" value="ECO:0007669"/>
    <property type="project" value="InterPro"/>
</dbReference>
<evidence type="ECO:0000256" key="8">
    <source>
        <dbReference type="ARBA" id="ARBA00022833"/>
    </source>
</evidence>
<dbReference type="Pfam" id="PF02244">
    <property type="entry name" value="Propep_M14"/>
    <property type="match status" value="1"/>
</dbReference>
<dbReference type="Proteomes" id="UP000814243">
    <property type="component" value="Unassembled WGS sequence"/>
</dbReference>
<gene>
    <name evidence="14" type="ORF">HF086_002029</name>
</gene>
<feature type="active site" description="Proton donor/acceptor" evidence="11">
    <location>
        <position position="388"/>
    </location>
</feature>
<dbReference type="Pfam" id="PF00246">
    <property type="entry name" value="Peptidase_M14"/>
    <property type="match status" value="1"/>
</dbReference>
<comment type="similarity">
    <text evidence="2 11">Belongs to the peptidase M14 family.</text>
</comment>
<evidence type="ECO:0000256" key="6">
    <source>
        <dbReference type="ARBA" id="ARBA00022729"/>
    </source>
</evidence>
<keyword evidence="5" id="KW-0479">Metal-binding</keyword>
<comment type="cofactor">
    <cofactor evidence="1">
        <name>Zn(2+)</name>
        <dbReference type="ChEBI" id="CHEBI:29105"/>
    </cofactor>
</comment>
<keyword evidence="7" id="KW-0378">Hydrolase</keyword>
<evidence type="ECO:0000259" key="13">
    <source>
        <dbReference type="PROSITE" id="PS52035"/>
    </source>
</evidence>
<dbReference type="SUPFAM" id="SSF53187">
    <property type="entry name" value="Zn-dependent exopeptidases"/>
    <property type="match status" value="1"/>
</dbReference>
<evidence type="ECO:0000256" key="5">
    <source>
        <dbReference type="ARBA" id="ARBA00022723"/>
    </source>
</evidence>
<evidence type="ECO:0000256" key="7">
    <source>
        <dbReference type="ARBA" id="ARBA00022801"/>
    </source>
</evidence>